<gene>
    <name evidence="2" type="ORF">g.9781</name>
</gene>
<protein>
    <submittedName>
        <fullName evidence="2">Uncharacterized protein</fullName>
    </submittedName>
</protein>
<feature type="non-terminal residue" evidence="2">
    <location>
        <position position="1"/>
    </location>
</feature>
<reference evidence="2" key="1">
    <citation type="submission" date="2015-11" db="EMBL/GenBank/DDBJ databases">
        <title>De novo transcriptome assembly of four potential Pierce s Disease insect vectors from Arizona vineyards.</title>
        <authorList>
            <person name="Tassone E.E."/>
        </authorList>
    </citation>
    <scope>NUCLEOTIDE SEQUENCE</scope>
</reference>
<organism evidence="2">
    <name type="scientific">Cuerna arida</name>
    <dbReference type="NCBI Taxonomy" id="1464854"/>
    <lineage>
        <taxon>Eukaryota</taxon>
        <taxon>Metazoa</taxon>
        <taxon>Ecdysozoa</taxon>
        <taxon>Arthropoda</taxon>
        <taxon>Hexapoda</taxon>
        <taxon>Insecta</taxon>
        <taxon>Pterygota</taxon>
        <taxon>Neoptera</taxon>
        <taxon>Paraneoptera</taxon>
        <taxon>Hemiptera</taxon>
        <taxon>Auchenorrhyncha</taxon>
        <taxon>Membracoidea</taxon>
        <taxon>Cicadellidae</taxon>
        <taxon>Cicadellinae</taxon>
        <taxon>Proconiini</taxon>
        <taxon>Cuerna</taxon>
    </lineage>
</organism>
<feature type="non-terminal residue" evidence="2">
    <location>
        <position position="101"/>
    </location>
</feature>
<proteinExistence type="predicted"/>
<sequence length="101" mass="11629">EESFKSTVVRKSYYNSQSSTNILRLVGMQTEGTEEEIENISRSCSVSFQEKNYSSKLPRICKKKINLEKKPSSINLVQNKTTTKGSNLKDTRNFRKYSIKP</sequence>
<evidence type="ECO:0000256" key="1">
    <source>
        <dbReference type="SAM" id="MobiDB-lite"/>
    </source>
</evidence>
<name>A0A1B6GZD5_9HEMI</name>
<accession>A0A1B6GZD5</accession>
<dbReference type="EMBL" id="GECZ01001976">
    <property type="protein sequence ID" value="JAS67793.1"/>
    <property type="molecule type" value="Transcribed_RNA"/>
</dbReference>
<evidence type="ECO:0000313" key="2">
    <source>
        <dbReference type="EMBL" id="JAS67793.1"/>
    </source>
</evidence>
<feature type="region of interest" description="Disordered" evidence="1">
    <location>
        <begin position="76"/>
        <end position="101"/>
    </location>
</feature>
<feature type="compositionally biased region" description="Polar residues" evidence="1">
    <location>
        <begin position="76"/>
        <end position="86"/>
    </location>
</feature>
<dbReference type="AlphaFoldDB" id="A0A1B6GZD5"/>